<keyword evidence="2" id="KW-1185">Reference proteome</keyword>
<dbReference type="AlphaFoldDB" id="A0A1X7RMC1"/>
<gene>
    <name evidence="1" type="ORF">ZT3D7_G3725</name>
</gene>
<accession>A0A1X7RMC1</accession>
<reference evidence="1 2" key="1">
    <citation type="submission" date="2016-06" db="EMBL/GenBank/DDBJ databases">
        <authorList>
            <person name="Kjaerup R.B."/>
            <person name="Dalgaard T.S."/>
            <person name="Juul-Madsen H.R."/>
        </authorList>
    </citation>
    <scope>NUCLEOTIDE SEQUENCE [LARGE SCALE GENOMIC DNA]</scope>
</reference>
<evidence type="ECO:0000313" key="2">
    <source>
        <dbReference type="Proteomes" id="UP000215127"/>
    </source>
</evidence>
<dbReference type="Proteomes" id="UP000215127">
    <property type="component" value="Chromosome 3"/>
</dbReference>
<name>A0A1X7RMC1_ZYMT9</name>
<evidence type="ECO:0000313" key="1">
    <source>
        <dbReference type="EMBL" id="SMQ48575.1"/>
    </source>
</evidence>
<organism evidence="1 2">
    <name type="scientific">Zymoseptoria tritici (strain ST99CH_3D7)</name>
    <dbReference type="NCBI Taxonomy" id="1276538"/>
    <lineage>
        <taxon>Eukaryota</taxon>
        <taxon>Fungi</taxon>
        <taxon>Dikarya</taxon>
        <taxon>Ascomycota</taxon>
        <taxon>Pezizomycotina</taxon>
        <taxon>Dothideomycetes</taxon>
        <taxon>Dothideomycetidae</taxon>
        <taxon>Mycosphaerellales</taxon>
        <taxon>Mycosphaerellaceae</taxon>
        <taxon>Zymoseptoria</taxon>
    </lineage>
</organism>
<protein>
    <submittedName>
        <fullName evidence="1">Uncharacterized protein</fullName>
    </submittedName>
</protein>
<dbReference type="EMBL" id="LT853694">
    <property type="protein sequence ID" value="SMQ48575.1"/>
    <property type="molecule type" value="Genomic_DNA"/>
</dbReference>
<sequence>MILNFAINLFRHLTGGRSEVFLINDQSYRSQPHSHTARSTVTTAKVVDLGEAATIRCQFTEKARCDNDTEEDGPLSYHAQGAMDAENLARCLGSSGRCEHSRHGDCIRMGGTHVLHISVLRLALDF</sequence>
<proteinExistence type="predicted"/>